<keyword evidence="1" id="KW-0175">Coiled coil</keyword>
<feature type="region of interest" description="Disordered" evidence="2">
    <location>
        <begin position="530"/>
        <end position="562"/>
    </location>
</feature>
<feature type="region of interest" description="Disordered" evidence="2">
    <location>
        <begin position="380"/>
        <end position="437"/>
    </location>
</feature>
<keyword evidence="4" id="KW-1185">Reference proteome</keyword>
<proteinExistence type="predicted"/>
<sequence length="781" mass="89191">MEDVDNCEELQSQIMETIQGYPELLMAMKQFNNEHAFEKEKVEFERLKLEEQISMLEKVIESGIKQTTDLQEIHHMEVDDLHNQIINLQKQVGAHVRFIDEHCVDSEEIRAEMQQDIDRLVVELEEQTKEKKHYKRFDSADRVIFHVQASRTTDSLQQQVARLEHECAQSRELLNLAEQNQKRAEALLEARTEEKTAEVEDMNSQIQWFRNEYDSLLKKVVSLEEELSEKKSALDELSAVNAENQLHIKELELKSSGLQSQLENEEKRSVEQLQMLKNSLNDEQKTSSRQKSELEKIKTELEKLKSLLAKSKTDNEELESVKSENYSLATELELGKFIQETAKSCNSDADTAAKFAFLQQQLERRTAAYDDLRRENLRLREAADRHKRRDKLHKSNKSPSMSELSSDSLSGFSSYRKSKMTQQSTQEDGGSNCESEDGGYCSSLRSLTRSLQSSSMMSLDQTGLEWRSQSFSSLLSTSNSNSSPCASSTPTHCRPRRLATLFNDSQGSMEELSEDEGSDDRVKKVYVKPQVSGGRPRAAPVSTRDAGCQASAPRLVSSKTQTASFTETETDLWSSARSMSDVRILSDFDTSKYVTPLRIREIQRKSNRTGHETERLSRQLEDKREDIRIGLETASLLDSVRLCDSLTHLDHSKTLDKLRQKYPTYFTSSRALLRKLIREKDQALAARSAECTNLKRELRGVKPSQFSQTSGSFKLNSDLSDLKINLKDEGDPDLYGHIDQIRPGQIQELKTVRKTIKDVDGKPVKYSTKVSVKCNKVAVFF</sequence>
<feature type="region of interest" description="Disordered" evidence="2">
    <location>
        <begin position="502"/>
        <end position="521"/>
    </location>
</feature>
<dbReference type="PANTHER" id="PTHR45615:SF63">
    <property type="entry name" value="CHROMOSOME UNDETERMINED SCAFFOLD_10, WHOLE GENOME SHOTGUN SEQUENCE"/>
    <property type="match status" value="1"/>
</dbReference>
<feature type="compositionally biased region" description="Polar residues" evidence="2">
    <location>
        <begin position="420"/>
        <end position="433"/>
    </location>
</feature>
<name>E4XA89_OIKDI</name>
<dbReference type="InParanoid" id="E4XA89"/>
<feature type="compositionally biased region" description="Basic residues" evidence="2">
    <location>
        <begin position="385"/>
        <end position="396"/>
    </location>
</feature>
<protein>
    <submittedName>
        <fullName evidence="3">Uncharacterized protein</fullName>
    </submittedName>
</protein>
<dbReference type="EMBL" id="FN653031">
    <property type="protein sequence ID" value="CBY08382.1"/>
    <property type="molecule type" value="Genomic_DNA"/>
</dbReference>
<dbReference type="Proteomes" id="UP000001307">
    <property type="component" value="Unassembled WGS sequence"/>
</dbReference>
<evidence type="ECO:0000256" key="2">
    <source>
        <dbReference type="SAM" id="MobiDB-lite"/>
    </source>
</evidence>
<accession>E4XA89</accession>
<evidence type="ECO:0000313" key="4">
    <source>
        <dbReference type="Proteomes" id="UP000001307"/>
    </source>
</evidence>
<dbReference type="OrthoDB" id="2020852at2759"/>
<evidence type="ECO:0000256" key="1">
    <source>
        <dbReference type="SAM" id="Coils"/>
    </source>
</evidence>
<dbReference type="AlphaFoldDB" id="E4XA89"/>
<dbReference type="PANTHER" id="PTHR45615">
    <property type="entry name" value="MYOSIN HEAVY CHAIN, NON-MUSCLE"/>
    <property type="match status" value="1"/>
</dbReference>
<evidence type="ECO:0000313" key="3">
    <source>
        <dbReference type="EMBL" id="CBY08382.1"/>
    </source>
</evidence>
<reference evidence="3" key="1">
    <citation type="journal article" date="2010" name="Science">
        <title>Plasticity of animal genome architecture unmasked by rapid evolution of a pelagic tunicate.</title>
        <authorList>
            <person name="Denoeud F."/>
            <person name="Henriet S."/>
            <person name="Mungpakdee S."/>
            <person name="Aury J.M."/>
            <person name="Da Silva C."/>
            <person name="Brinkmann H."/>
            <person name="Mikhaleva J."/>
            <person name="Olsen L.C."/>
            <person name="Jubin C."/>
            <person name="Canestro C."/>
            <person name="Bouquet J.M."/>
            <person name="Danks G."/>
            <person name="Poulain J."/>
            <person name="Campsteijn C."/>
            <person name="Adamski M."/>
            <person name="Cross I."/>
            <person name="Yadetie F."/>
            <person name="Muffato M."/>
            <person name="Louis A."/>
            <person name="Butcher S."/>
            <person name="Tsagkogeorga G."/>
            <person name="Konrad A."/>
            <person name="Singh S."/>
            <person name="Jensen M.F."/>
            <person name="Cong E.H."/>
            <person name="Eikeseth-Otteraa H."/>
            <person name="Noel B."/>
            <person name="Anthouard V."/>
            <person name="Porcel B.M."/>
            <person name="Kachouri-Lafond R."/>
            <person name="Nishino A."/>
            <person name="Ugolini M."/>
            <person name="Chourrout P."/>
            <person name="Nishida H."/>
            <person name="Aasland R."/>
            <person name="Huzurbazar S."/>
            <person name="Westhof E."/>
            <person name="Delsuc F."/>
            <person name="Lehrach H."/>
            <person name="Reinhardt R."/>
            <person name="Weissenbach J."/>
            <person name="Roy S.W."/>
            <person name="Artiguenave F."/>
            <person name="Postlethwait J.H."/>
            <person name="Manak J.R."/>
            <person name="Thompson E.M."/>
            <person name="Jaillon O."/>
            <person name="Du Pasquier L."/>
            <person name="Boudinot P."/>
            <person name="Liberles D.A."/>
            <person name="Volff J.N."/>
            <person name="Philippe H."/>
            <person name="Lenhard B."/>
            <person name="Roest Crollius H."/>
            <person name="Wincker P."/>
            <person name="Chourrout D."/>
        </authorList>
    </citation>
    <scope>NUCLEOTIDE SEQUENCE [LARGE SCALE GENOMIC DNA]</scope>
</reference>
<feature type="compositionally biased region" description="Low complexity" evidence="2">
    <location>
        <begin position="398"/>
        <end position="414"/>
    </location>
</feature>
<feature type="coiled-coil region" evidence="1">
    <location>
        <begin position="110"/>
        <end position="321"/>
    </location>
</feature>
<organism evidence="3">
    <name type="scientific">Oikopleura dioica</name>
    <name type="common">Tunicate</name>
    <dbReference type="NCBI Taxonomy" id="34765"/>
    <lineage>
        <taxon>Eukaryota</taxon>
        <taxon>Metazoa</taxon>
        <taxon>Chordata</taxon>
        <taxon>Tunicata</taxon>
        <taxon>Appendicularia</taxon>
        <taxon>Copelata</taxon>
        <taxon>Oikopleuridae</taxon>
        <taxon>Oikopleura</taxon>
    </lineage>
</organism>
<gene>
    <name evidence="3" type="ORF">GSOID_T00004948001</name>
</gene>